<evidence type="ECO:0000313" key="3">
    <source>
        <dbReference type="EMBL" id="MFD0725018.1"/>
    </source>
</evidence>
<keyword evidence="1" id="KW-0479">Metal-binding</keyword>
<proteinExistence type="predicted"/>
<dbReference type="PROSITE" id="PS01047">
    <property type="entry name" value="HMA_1"/>
    <property type="match status" value="1"/>
</dbReference>
<dbReference type="PROSITE" id="PS50846">
    <property type="entry name" value="HMA_2"/>
    <property type="match status" value="1"/>
</dbReference>
<comment type="caution">
    <text evidence="3">The sequence shown here is derived from an EMBL/GenBank/DDBJ whole genome shotgun (WGS) entry which is preliminary data.</text>
</comment>
<protein>
    <submittedName>
        <fullName evidence="3">Heavy-metal-associated domain-containing protein</fullName>
    </submittedName>
</protein>
<keyword evidence="4" id="KW-1185">Reference proteome</keyword>
<name>A0ABW2YDS5_9GAMM</name>
<sequence length="67" mass="7034">MKFEVEGMTCGHCARAITRAIHTLDPDARVDVDLPQGIVTVEGAILVDAAADAITHAGYTVRERGAG</sequence>
<dbReference type="Gene3D" id="3.30.70.100">
    <property type="match status" value="1"/>
</dbReference>
<evidence type="ECO:0000256" key="1">
    <source>
        <dbReference type="ARBA" id="ARBA00022723"/>
    </source>
</evidence>
<dbReference type="SUPFAM" id="SSF55008">
    <property type="entry name" value="HMA, heavy metal-associated domain"/>
    <property type="match status" value="1"/>
</dbReference>
<evidence type="ECO:0000259" key="2">
    <source>
        <dbReference type="PROSITE" id="PS50846"/>
    </source>
</evidence>
<reference evidence="4" key="1">
    <citation type="journal article" date="2019" name="Int. J. Syst. Evol. Microbiol.">
        <title>The Global Catalogue of Microorganisms (GCM) 10K type strain sequencing project: providing services to taxonomists for standard genome sequencing and annotation.</title>
        <authorList>
            <consortium name="The Broad Institute Genomics Platform"/>
            <consortium name="The Broad Institute Genome Sequencing Center for Infectious Disease"/>
            <person name="Wu L."/>
            <person name="Ma J."/>
        </authorList>
    </citation>
    <scope>NUCLEOTIDE SEQUENCE [LARGE SCALE GENOMIC DNA]</scope>
    <source>
        <strain evidence="4">CCUG 55585</strain>
    </source>
</reference>
<dbReference type="CDD" id="cd00371">
    <property type="entry name" value="HMA"/>
    <property type="match status" value="1"/>
</dbReference>
<dbReference type="Pfam" id="PF00403">
    <property type="entry name" value="HMA"/>
    <property type="match status" value="1"/>
</dbReference>
<organism evidence="3 4">
    <name type="scientific">Lysobacter brunescens</name>
    <dbReference type="NCBI Taxonomy" id="262323"/>
    <lineage>
        <taxon>Bacteria</taxon>
        <taxon>Pseudomonadati</taxon>
        <taxon>Pseudomonadota</taxon>
        <taxon>Gammaproteobacteria</taxon>
        <taxon>Lysobacterales</taxon>
        <taxon>Lysobacteraceae</taxon>
        <taxon>Lysobacter</taxon>
    </lineage>
</organism>
<gene>
    <name evidence="3" type="ORF">ACFQ0E_05325</name>
</gene>
<accession>A0ABW2YDS5</accession>
<evidence type="ECO:0000313" key="4">
    <source>
        <dbReference type="Proteomes" id="UP001597110"/>
    </source>
</evidence>
<dbReference type="InterPro" id="IPR017969">
    <property type="entry name" value="Heavy-metal-associated_CS"/>
</dbReference>
<feature type="domain" description="HMA" evidence="2">
    <location>
        <begin position="1"/>
        <end position="62"/>
    </location>
</feature>
<dbReference type="InterPro" id="IPR036163">
    <property type="entry name" value="HMA_dom_sf"/>
</dbReference>
<dbReference type="InterPro" id="IPR006121">
    <property type="entry name" value="HMA_dom"/>
</dbReference>
<dbReference type="EMBL" id="JBHTIF010000001">
    <property type="protein sequence ID" value="MFD0725018.1"/>
    <property type="molecule type" value="Genomic_DNA"/>
</dbReference>
<dbReference type="Proteomes" id="UP001597110">
    <property type="component" value="Unassembled WGS sequence"/>
</dbReference>
<dbReference type="RefSeq" id="WP_386822643.1">
    <property type="nucleotide sequence ID" value="NZ_JBHTIF010000001.1"/>
</dbReference>